<evidence type="ECO:0000256" key="1">
    <source>
        <dbReference type="ARBA" id="ARBA00012493"/>
    </source>
</evidence>
<proteinExistence type="predicted"/>
<protein>
    <recommendedName>
        <fullName evidence="1">RNA-directed DNA polymerase</fullName>
        <ecNumber evidence="1">2.7.7.49</ecNumber>
    </recommendedName>
</protein>
<keyword evidence="4" id="KW-1185">Reference proteome</keyword>
<dbReference type="GO" id="GO:0003964">
    <property type="term" value="F:RNA-directed DNA polymerase activity"/>
    <property type="evidence" value="ECO:0007669"/>
    <property type="project" value="UniProtKB-EC"/>
</dbReference>
<comment type="caution">
    <text evidence="3">The sequence shown here is derived from an EMBL/GenBank/DDBJ whole genome shotgun (WGS) entry which is preliminary data.</text>
</comment>
<name>A0A8S3WHT6_PARAO</name>
<dbReference type="AlphaFoldDB" id="A0A8S3WHT6"/>
<dbReference type="PANTHER" id="PTHR37984:SF15">
    <property type="entry name" value="INTEGRASE CATALYTIC DOMAIN-CONTAINING PROTEIN"/>
    <property type="match status" value="1"/>
</dbReference>
<dbReference type="EMBL" id="CAJQZP010000397">
    <property type="protein sequence ID" value="CAG4959535.1"/>
    <property type="molecule type" value="Genomic_DNA"/>
</dbReference>
<evidence type="ECO:0000259" key="2">
    <source>
        <dbReference type="Pfam" id="PF17921"/>
    </source>
</evidence>
<dbReference type="Pfam" id="PF17921">
    <property type="entry name" value="Integrase_H2C2"/>
    <property type="match status" value="1"/>
</dbReference>
<dbReference type="FunFam" id="1.10.340.70:FF:000001">
    <property type="entry name" value="Retrovirus-related Pol polyprotein from transposon gypsy-like Protein"/>
    <property type="match status" value="1"/>
</dbReference>
<accession>A0A8S3WHT6</accession>
<evidence type="ECO:0000313" key="3">
    <source>
        <dbReference type="EMBL" id="CAG4959535.1"/>
    </source>
</evidence>
<evidence type="ECO:0000313" key="4">
    <source>
        <dbReference type="Proteomes" id="UP000691718"/>
    </source>
</evidence>
<dbReference type="EC" id="2.7.7.49" evidence="1"/>
<dbReference type="Proteomes" id="UP000691718">
    <property type="component" value="Unassembled WGS sequence"/>
</dbReference>
<organism evidence="3 4">
    <name type="scientific">Parnassius apollo</name>
    <name type="common">Apollo butterfly</name>
    <name type="synonym">Papilio apollo</name>
    <dbReference type="NCBI Taxonomy" id="110799"/>
    <lineage>
        <taxon>Eukaryota</taxon>
        <taxon>Metazoa</taxon>
        <taxon>Ecdysozoa</taxon>
        <taxon>Arthropoda</taxon>
        <taxon>Hexapoda</taxon>
        <taxon>Insecta</taxon>
        <taxon>Pterygota</taxon>
        <taxon>Neoptera</taxon>
        <taxon>Endopterygota</taxon>
        <taxon>Lepidoptera</taxon>
        <taxon>Glossata</taxon>
        <taxon>Ditrysia</taxon>
        <taxon>Papilionoidea</taxon>
        <taxon>Papilionidae</taxon>
        <taxon>Parnassiinae</taxon>
        <taxon>Parnassini</taxon>
        <taxon>Parnassius</taxon>
        <taxon>Parnassius</taxon>
    </lineage>
</organism>
<sequence>MLRTDHLSIGWKDRLRHAQQEDPDIKPILGWMKARATKPKWKDVSAMSSTTKSYWAQWDSLLLQDGVLCRKWDNGRGDSCRLQMVVPKAKVPNVLQLCHNGRSRVHLGVKRTLLKVREQFYWVHYRDDVEDWCITCTSCAAVRGPQTRSRGAPKLYNVGAPRDRTALDIAEPLQKGARGTPKIVHVDRLARYYGADNAWDEHVLGGGSVTRSSRRYTSAI</sequence>
<dbReference type="PANTHER" id="PTHR37984">
    <property type="entry name" value="PROTEIN CBG26694"/>
    <property type="match status" value="1"/>
</dbReference>
<reference evidence="3" key="1">
    <citation type="submission" date="2021-04" db="EMBL/GenBank/DDBJ databases">
        <authorList>
            <person name="Tunstrom K."/>
        </authorList>
    </citation>
    <scope>NUCLEOTIDE SEQUENCE</scope>
</reference>
<dbReference type="InterPro" id="IPR041588">
    <property type="entry name" value="Integrase_H2C2"/>
</dbReference>
<feature type="domain" description="Integrase zinc-binding" evidence="2">
    <location>
        <begin position="86"/>
        <end position="142"/>
    </location>
</feature>
<dbReference type="OrthoDB" id="425619at2759"/>
<dbReference type="InterPro" id="IPR050951">
    <property type="entry name" value="Retrovirus_Pol_polyprotein"/>
</dbReference>
<gene>
    <name evidence="3" type="ORF">PAPOLLO_LOCUS6183</name>
</gene>